<dbReference type="AlphaFoldDB" id="A0A0E9W6N5"/>
<reference evidence="1" key="2">
    <citation type="journal article" date="2015" name="Fish Shellfish Immunol.">
        <title>Early steps in the European eel (Anguilla anguilla)-Vibrio vulnificus interaction in the gills: Role of the RtxA13 toxin.</title>
        <authorList>
            <person name="Callol A."/>
            <person name="Pajuelo D."/>
            <person name="Ebbesson L."/>
            <person name="Teles M."/>
            <person name="MacKenzie S."/>
            <person name="Amaro C."/>
        </authorList>
    </citation>
    <scope>NUCLEOTIDE SEQUENCE</scope>
</reference>
<name>A0A0E9W6N5_ANGAN</name>
<evidence type="ECO:0000313" key="1">
    <source>
        <dbReference type="EMBL" id="JAH86012.1"/>
    </source>
</evidence>
<organism evidence="1">
    <name type="scientific">Anguilla anguilla</name>
    <name type="common">European freshwater eel</name>
    <name type="synonym">Muraena anguilla</name>
    <dbReference type="NCBI Taxonomy" id="7936"/>
    <lineage>
        <taxon>Eukaryota</taxon>
        <taxon>Metazoa</taxon>
        <taxon>Chordata</taxon>
        <taxon>Craniata</taxon>
        <taxon>Vertebrata</taxon>
        <taxon>Euteleostomi</taxon>
        <taxon>Actinopterygii</taxon>
        <taxon>Neopterygii</taxon>
        <taxon>Teleostei</taxon>
        <taxon>Anguilliformes</taxon>
        <taxon>Anguillidae</taxon>
        <taxon>Anguilla</taxon>
    </lineage>
</organism>
<dbReference type="EMBL" id="GBXM01022565">
    <property type="protein sequence ID" value="JAH86012.1"/>
    <property type="molecule type" value="Transcribed_RNA"/>
</dbReference>
<reference evidence="1" key="1">
    <citation type="submission" date="2014-11" db="EMBL/GenBank/DDBJ databases">
        <authorList>
            <person name="Amaro Gonzalez C."/>
        </authorList>
    </citation>
    <scope>NUCLEOTIDE SEQUENCE</scope>
</reference>
<protein>
    <submittedName>
        <fullName evidence="1">Uncharacterized protein</fullName>
    </submittedName>
</protein>
<accession>A0A0E9W6N5</accession>
<proteinExistence type="predicted"/>
<sequence length="60" mass="6587">MNGFFSLPFTVPCRQVGCGSQAAMRFKCKSRRIYPLRPTLTKGKGQLGKIRTGSLGGRPK</sequence>